<feature type="domain" description="Protein kinase" evidence="8">
    <location>
        <begin position="660"/>
        <end position="923"/>
    </location>
</feature>
<feature type="region of interest" description="Disordered" evidence="7">
    <location>
        <begin position="509"/>
        <end position="646"/>
    </location>
</feature>
<keyword evidence="2 6" id="KW-0547">Nucleotide-binding</keyword>
<name>A0AAD7DZM9_MYCRO</name>
<dbReference type="InterPro" id="IPR050339">
    <property type="entry name" value="CC_SR_Kinase"/>
</dbReference>
<dbReference type="Gene3D" id="1.10.510.10">
    <property type="entry name" value="Transferase(Phosphotransferase) domain 1"/>
    <property type="match status" value="1"/>
</dbReference>
<dbReference type="EMBL" id="JARKIE010000013">
    <property type="protein sequence ID" value="KAJ7703046.1"/>
    <property type="molecule type" value="Genomic_DNA"/>
</dbReference>
<gene>
    <name evidence="9" type="ORF">B0H17DRAFT_1041368</name>
</gene>
<dbReference type="Proteomes" id="UP001221757">
    <property type="component" value="Unassembled WGS sequence"/>
</dbReference>
<dbReference type="InterPro" id="IPR011009">
    <property type="entry name" value="Kinase-like_dom_sf"/>
</dbReference>
<feature type="compositionally biased region" description="Gly residues" evidence="7">
    <location>
        <begin position="538"/>
        <end position="547"/>
    </location>
</feature>
<comment type="caution">
    <text evidence="9">The sequence shown here is derived from an EMBL/GenBank/DDBJ whole genome shotgun (WGS) entry which is preliminary data.</text>
</comment>
<dbReference type="GO" id="GO:0005634">
    <property type="term" value="C:nucleus"/>
    <property type="evidence" value="ECO:0007669"/>
    <property type="project" value="TreeGrafter"/>
</dbReference>
<dbReference type="PROSITE" id="PS50011">
    <property type="entry name" value="PROTEIN_KINASE_DOM"/>
    <property type="match status" value="1"/>
</dbReference>
<evidence type="ECO:0000259" key="8">
    <source>
        <dbReference type="PROSITE" id="PS50011"/>
    </source>
</evidence>
<proteinExistence type="inferred from homology"/>
<dbReference type="PANTHER" id="PTHR11042:SF190">
    <property type="entry name" value="MITOSIS INHIBITOR PROTEIN KINASE MIK1"/>
    <property type="match status" value="1"/>
</dbReference>
<organism evidence="9 10">
    <name type="scientific">Mycena rosella</name>
    <name type="common">Pink bonnet</name>
    <name type="synonym">Agaricus rosellus</name>
    <dbReference type="NCBI Taxonomy" id="1033263"/>
    <lineage>
        <taxon>Eukaryota</taxon>
        <taxon>Fungi</taxon>
        <taxon>Dikarya</taxon>
        <taxon>Basidiomycota</taxon>
        <taxon>Agaricomycotina</taxon>
        <taxon>Agaricomycetes</taxon>
        <taxon>Agaricomycetidae</taxon>
        <taxon>Agaricales</taxon>
        <taxon>Marasmiineae</taxon>
        <taxon>Mycenaceae</taxon>
        <taxon>Mycena</taxon>
    </lineage>
</organism>
<dbReference type="PANTHER" id="PTHR11042">
    <property type="entry name" value="EUKARYOTIC TRANSLATION INITIATION FACTOR 2-ALPHA KINASE EIF2-ALPHA KINASE -RELATED"/>
    <property type="match status" value="1"/>
</dbReference>
<dbReference type="GO" id="GO:0005524">
    <property type="term" value="F:ATP binding"/>
    <property type="evidence" value="ECO:0007669"/>
    <property type="project" value="UniProtKB-UniRule"/>
</dbReference>
<protein>
    <recommendedName>
        <fullName evidence="8">Protein kinase domain-containing protein</fullName>
    </recommendedName>
</protein>
<dbReference type="InterPro" id="IPR008271">
    <property type="entry name" value="Ser/Thr_kinase_AS"/>
</dbReference>
<dbReference type="Gene3D" id="3.30.200.20">
    <property type="entry name" value="Phosphorylase Kinase, domain 1"/>
    <property type="match status" value="1"/>
</dbReference>
<evidence type="ECO:0000256" key="2">
    <source>
        <dbReference type="ARBA" id="ARBA00022741"/>
    </source>
</evidence>
<feature type="region of interest" description="Disordered" evidence="7">
    <location>
        <begin position="1"/>
        <end position="24"/>
    </location>
</feature>
<comment type="similarity">
    <text evidence="5">Belongs to the protein kinase superfamily. Ser/Thr protein kinase family. GCN2 subfamily.</text>
</comment>
<dbReference type="PROSITE" id="PS00107">
    <property type="entry name" value="PROTEIN_KINASE_ATP"/>
    <property type="match status" value="1"/>
</dbReference>
<feature type="compositionally biased region" description="Pro residues" evidence="7">
    <location>
        <begin position="305"/>
        <end position="316"/>
    </location>
</feature>
<feature type="compositionally biased region" description="Polar residues" evidence="7">
    <location>
        <begin position="68"/>
        <end position="83"/>
    </location>
</feature>
<dbReference type="SUPFAM" id="SSF56112">
    <property type="entry name" value="Protein kinase-like (PK-like)"/>
    <property type="match status" value="1"/>
</dbReference>
<evidence type="ECO:0000313" key="10">
    <source>
        <dbReference type="Proteomes" id="UP001221757"/>
    </source>
</evidence>
<dbReference type="SMART" id="SM00220">
    <property type="entry name" value="S_TKc"/>
    <property type="match status" value="1"/>
</dbReference>
<feature type="region of interest" description="Disordered" evidence="7">
    <location>
        <begin position="170"/>
        <end position="236"/>
    </location>
</feature>
<feature type="region of interest" description="Disordered" evidence="7">
    <location>
        <begin position="274"/>
        <end position="321"/>
    </location>
</feature>
<keyword evidence="10" id="KW-1185">Reference proteome</keyword>
<evidence type="ECO:0000256" key="6">
    <source>
        <dbReference type="PROSITE-ProRule" id="PRU10141"/>
    </source>
</evidence>
<evidence type="ECO:0000256" key="1">
    <source>
        <dbReference type="ARBA" id="ARBA00022679"/>
    </source>
</evidence>
<feature type="region of interest" description="Disordered" evidence="7">
    <location>
        <begin position="439"/>
        <end position="459"/>
    </location>
</feature>
<dbReference type="PROSITE" id="PS00108">
    <property type="entry name" value="PROTEIN_KINASE_ST"/>
    <property type="match status" value="1"/>
</dbReference>
<evidence type="ECO:0000256" key="4">
    <source>
        <dbReference type="ARBA" id="ARBA00022840"/>
    </source>
</evidence>
<feature type="region of interest" description="Disordered" evidence="7">
    <location>
        <begin position="61"/>
        <end position="101"/>
    </location>
</feature>
<evidence type="ECO:0000313" key="9">
    <source>
        <dbReference type="EMBL" id="KAJ7703046.1"/>
    </source>
</evidence>
<evidence type="ECO:0000256" key="3">
    <source>
        <dbReference type="ARBA" id="ARBA00022777"/>
    </source>
</evidence>
<evidence type="ECO:0000256" key="7">
    <source>
        <dbReference type="SAM" id="MobiDB-lite"/>
    </source>
</evidence>
<reference evidence="9" key="1">
    <citation type="submission" date="2023-03" db="EMBL/GenBank/DDBJ databases">
        <title>Massive genome expansion in bonnet fungi (Mycena s.s.) driven by repeated elements and novel gene families across ecological guilds.</title>
        <authorList>
            <consortium name="Lawrence Berkeley National Laboratory"/>
            <person name="Harder C.B."/>
            <person name="Miyauchi S."/>
            <person name="Viragh M."/>
            <person name="Kuo A."/>
            <person name="Thoen E."/>
            <person name="Andreopoulos B."/>
            <person name="Lu D."/>
            <person name="Skrede I."/>
            <person name="Drula E."/>
            <person name="Henrissat B."/>
            <person name="Morin E."/>
            <person name="Kohler A."/>
            <person name="Barry K."/>
            <person name="LaButti K."/>
            <person name="Morin E."/>
            <person name="Salamov A."/>
            <person name="Lipzen A."/>
            <person name="Mereny Z."/>
            <person name="Hegedus B."/>
            <person name="Baldrian P."/>
            <person name="Stursova M."/>
            <person name="Weitz H."/>
            <person name="Taylor A."/>
            <person name="Grigoriev I.V."/>
            <person name="Nagy L.G."/>
            <person name="Martin F."/>
            <person name="Kauserud H."/>
        </authorList>
    </citation>
    <scope>NUCLEOTIDE SEQUENCE</scope>
    <source>
        <strain evidence="9">CBHHK067</strain>
    </source>
</reference>
<feature type="compositionally biased region" description="Low complexity" evidence="7">
    <location>
        <begin position="198"/>
        <end position="222"/>
    </location>
</feature>
<keyword evidence="3" id="KW-0418">Kinase</keyword>
<dbReference type="InterPro" id="IPR017441">
    <property type="entry name" value="Protein_kinase_ATP_BS"/>
</dbReference>
<dbReference type="AlphaFoldDB" id="A0AAD7DZM9"/>
<keyword evidence="1" id="KW-0808">Transferase</keyword>
<dbReference type="GO" id="GO:0005737">
    <property type="term" value="C:cytoplasm"/>
    <property type="evidence" value="ECO:0007669"/>
    <property type="project" value="TreeGrafter"/>
</dbReference>
<feature type="compositionally biased region" description="Polar residues" evidence="7">
    <location>
        <begin position="291"/>
        <end position="300"/>
    </location>
</feature>
<dbReference type="GO" id="GO:0110031">
    <property type="term" value="P:negative regulation of G2/MI transition of meiotic cell cycle"/>
    <property type="evidence" value="ECO:0007669"/>
    <property type="project" value="TreeGrafter"/>
</dbReference>
<accession>A0AAD7DZM9</accession>
<keyword evidence="4 6" id="KW-0067">ATP-binding</keyword>
<sequence length="960" mass="104339">MLSMHTPPRTAYDSPMLTPSPLRRQSTDDFFRISPFKPRPITPENTDGIVFFGSPSQPLLTPAKKVSSRTPLSLNTNTATATGTKRKSTPHTSSTPLRLAPLASPNTSRIAFHRLAPLPAPQFTIRTPQTVAETDAHIRSHTATLTRLRISDLHDEFDDDPPPLTRAEEVVEASSPGGHITKRRARSRPVSQELLQGSPSPSVVFPAARVPRARSPSSTSSSETGSPLPRRRIAGAFPSRAPLERIESAATLFFGPAINPPRTRLTSATSATLHPANARPSGRHSYAGPGCSTQSWSTMQTRPTTPSPRSTPPRIPPELDDADEQDMFFGASRPDSSFSFSVTAGTPSPRIKRPDAAIAKKYNSRDSGVALSEDDDDADHLVPRASTSVNSIYSDEGLVTPGVEPEVGSGWPSVVVGNSGALEGGVDVDAFIRRTLAAGSTKGTGPSAQPKKAPGTPVKRVKTSYLAGDRPWQSAVAHKVGLPGFSWEPKQGKAPRKSLPAVFPALGRKHGKASLDPSTDSEGEDDSPSGRRDKYVGLGLGRPGKGGVARPRWLTRRSSSGAFSSGSDTASVAGTPTRAKGRDWHLPKPHLPLQFSPSNTALNLSPGRSASSSSSASTLGSPTGARYAADARRAPTPRPVSVRRLSDQSVERTGYFERAFDEIDEIGSGEFGKVIKVQSRTDSAFYAVKKSKRFEGVRHRLRLREEVEILQHLTCGGVQPNVLTFIDSWEEDDVLYIQTELCELGNFAHFLWEYGRVFPRLDEARIWKIIVDLSNGLQFIHDAGVIHLDLKPSNIFVTGEGRFKIGDFGMASLWPRPTAHQQLETESVGFEREGDKVYLAPEVLQGRYGKAADVFSFGMTMLETASNIVVPDQGEEWLRLRREDYSQIEMGDMPELFELIQQMMRTDPALRMRVEGIRAHPVVARARARMGTDNSFVCSPLGTVPAGFLCDILGRMDVRV</sequence>
<evidence type="ECO:0000256" key="5">
    <source>
        <dbReference type="ARBA" id="ARBA00037982"/>
    </source>
</evidence>
<feature type="binding site" evidence="6">
    <location>
        <position position="690"/>
    </location>
    <ligand>
        <name>ATP</name>
        <dbReference type="ChEBI" id="CHEBI:30616"/>
    </ligand>
</feature>
<feature type="compositionally biased region" description="Low complexity" evidence="7">
    <location>
        <begin position="604"/>
        <end position="628"/>
    </location>
</feature>
<dbReference type="InterPro" id="IPR000719">
    <property type="entry name" value="Prot_kinase_dom"/>
</dbReference>
<feature type="compositionally biased region" description="Low complexity" evidence="7">
    <location>
        <begin position="556"/>
        <end position="571"/>
    </location>
</feature>
<dbReference type="Pfam" id="PF00069">
    <property type="entry name" value="Pkinase"/>
    <property type="match status" value="1"/>
</dbReference>
<dbReference type="GO" id="GO:0004713">
    <property type="term" value="F:protein tyrosine kinase activity"/>
    <property type="evidence" value="ECO:0007669"/>
    <property type="project" value="TreeGrafter"/>
</dbReference>